<dbReference type="AlphaFoldDB" id="A0A1I3M2U7"/>
<sequence length="202" mass="21776">MLNKARAVLCRLLEIALLAVGVCVFLFDSPVFIACWDLLAVGYLTSRIGRLVRKRGGPRRREHLLGGRGGLFFTVFTSMVGITSGLTIVLGTGDASSDLVARVFGVPAVLLAWAILHFGYAERYAHAYYRSLPERQFAFPGTETPVFADFAYFAFTVGTTFAVSDVETLTTAARTRVLSHGVLSFLYNTATLGVAIGVLTGG</sequence>
<feature type="transmembrane region" description="Helical" evidence="1">
    <location>
        <begin position="99"/>
        <end position="120"/>
    </location>
</feature>
<gene>
    <name evidence="2" type="ORF">SAMN05421835_102144</name>
</gene>
<protein>
    <submittedName>
        <fullName evidence="2">Uncharacterized membrane protein</fullName>
    </submittedName>
</protein>
<evidence type="ECO:0000313" key="3">
    <source>
        <dbReference type="Proteomes" id="UP000199025"/>
    </source>
</evidence>
<dbReference type="RefSeq" id="WP_091504487.1">
    <property type="nucleotide sequence ID" value="NZ_CBDRCA010000004.1"/>
</dbReference>
<organism evidence="2 3">
    <name type="scientific">Amycolatopsis sacchari</name>
    <dbReference type="NCBI Taxonomy" id="115433"/>
    <lineage>
        <taxon>Bacteria</taxon>
        <taxon>Bacillati</taxon>
        <taxon>Actinomycetota</taxon>
        <taxon>Actinomycetes</taxon>
        <taxon>Pseudonocardiales</taxon>
        <taxon>Pseudonocardiaceae</taxon>
        <taxon>Amycolatopsis</taxon>
    </lineage>
</organism>
<dbReference type="EMBL" id="FORP01000002">
    <property type="protein sequence ID" value="SFI91026.1"/>
    <property type="molecule type" value="Genomic_DNA"/>
</dbReference>
<keyword evidence="1" id="KW-1133">Transmembrane helix</keyword>
<dbReference type="Pfam" id="PF07077">
    <property type="entry name" value="DUF1345"/>
    <property type="match status" value="1"/>
</dbReference>
<evidence type="ECO:0000256" key="1">
    <source>
        <dbReference type="SAM" id="Phobius"/>
    </source>
</evidence>
<evidence type="ECO:0000313" key="2">
    <source>
        <dbReference type="EMBL" id="SFI91026.1"/>
    </source>
</evidence>
<reference evidence="2 3" key="1">
    <citation type="submission" date="2016-10" db="EMBL/GenBank/DDBJ databases">
        <authorList>
            <person name="de Groot N.N."/>
        </authorList>
    </citation>
    <scope>NUCLEOTIDE SEQUENCE [LARGE SCALE GENOMIC DNA]</scope>
    <source>
        <strain evidence="2 3">DSM 44468</strain>
    </source>
</reference>
<dbReference type="InterPro" id="IPR009781">
    <property type="entry name" value="DUF1345"/>
</dbReference>
<dbReference type="Proteomes" id="UP000199025">
    <property type="component" value="Unassembled WGS sequence"/>
</dbReference>
<keyword evidence="1" id="KW-0812">Transmembrane</keyword>
<dbReference type="OrthoDB" id="64737at2"/>
<keyword evidence="3" id="KW-1185">Reference proteome</keyword>
<proteinExistence type="predicted"/>
<name>A0A1I3M2U7_9PSEU</name>
<feature type="transmembrane region" description="Helical" evidence="1">
    <location>
        <begin position="70"/>
        <end position="93"/>
    </location>
</feature>
<keyword evidence="1" id="KW-0472">Membrane</keyword>
<accession>A0A1I3M2U7</accession>
<dbReference type="STRING" id="115433.SAMN05421835_102144"/>